<dbReference type="Proteomes" id="UP000637383">
    <property type="component" value="Unassembled WGS sequence"/>
</dbReference>
<protein>
    <submittedName>
        <fullName evidence="3">Ribbon-helix-helix protein, CopG family</fullName>
    </submittedName>
</protein>
<dbReference type="PROSITE" id="PS50164">
    <property type="entry name" value="GIY_YIG"/>
    <property type="match status" value="1"/>
</dbReference>
<sequence length="206" mass="22909">MTSITFRCPDDLASILEARAEAKGVSKSKIIIEMLRGKLPALPLSDRKKLPEVSAIYLVWSAEGKLLYIGRTVNLKNRWLNHHRLQDLALMGVDKVFIAWFETDKERLPEIEQTLIDNLEPTLNGSKGLITKSTTSIKIPVTLNHDIYTKLQKLSAANGLSMAAQIRYLITQASNPTGVTEGSTRGQGQSTECTDNPRAHRERLGD</sequence>
<gene>
    <name evidence="3" type="ORF">H6H03_37845</name>
</gene>
<dbReference type="CDD" id="cd21631">
    <property type="entry name" value="RHH_CopG_NikR-like"/>
    <property type="match status" value="1"/>
</dbReference>
<feature type="region of interest" description="Disordered" evidence="1">
    <location>
        <begin position="175"/>
        <end position="206"/>
    </location>
</feature>
<feature type="domain" description="GIY-YIG" evidence="2">
    <location>
        <begin position="52"/>
        <end position="125"/>
    </location>
</feature>
<evidence type="ECO:0000259" key="2">
    <source>
        <dbReference type="PROSITE" id="PS50164"/>
    </source>
</evidence>
<comment type="caution">
    <text evidence="3">The sequence shown here is derived from an EMBL/GenBank/DDBJ whole genome shotgun (WGS) entry which is preliminary data.</text>
</comment>
<dbReference type="InterPro" id="IPR035901">
    <property type="entry name" value="GIY-YIG_endonuc_sf"/>
</dbReference>
<dbReference type="InterPro" id="IPR002145">
    <property type="entry name" value="CopG"/>
</dbReference>
<accession>A0ABR8KLS3</accession>
<dbReference type="SUPFAM" id="SSF82771">
    <property type="entry name" value="GIY-YIG endonuclease"/>
    <property type="match status" value="1"/>
</dbReference>
<evidence type="ECO:0000256" key="1">
    <source>
        <dbReference type="SAM" id="MobiDB-lite"/>
    </source>
</evidence>
<feature type="compositionally biased region" description="Polar residues" evidence="1">
    <location>
        <begin position="175"/>
        <end position="194"/>
    </location>
</feature>
<dbReference type="SMART" id="SM00465">
    <property type="entry name" value="GIYc"/>
    <property type="match status" value="1"/>
</dbReference>
<dbReference type="Pfam" id="PF01402">
    <property type="entry name" value="RHH_1"/>
    <property type="match status" value="1"/>
</dbReference>
<organism evidence="3 4">
    <name type="scientific">Nostoc paludosum FACHB-159</name>
    <dbReference type="NCBI Taxonomy" id="2692908"/>
    <lineage>
        <taxon>Bacteria</taxon>
        <taxon>Bacillati</taxon>
        <taxon>Cyanobacteriota</taxon>
        <taxon>Cyanophyceae</taxon>
        <taxon>Nostocales</taxon>
        <taxon>Nostocaceae</taxon>
        <taxon>Nostoc</taxon>
    </lineage>
</organism>
<evidence type="ECO:0000313" key="4">
    <source>
        <dbReference type="Proteomes" id="UP000637383"/>
    </source>
</evidence>
<dbReference type="Pfam" id="PF01541">
    <property type="entry name" value="GIY-YIG"/>
    <property type="match status" value="1"/>
</dbReference>
<feature type="compositionally biased region" description="Basic and acidic residues" evidence="1">
    <location>
        <begin position="195"/>
        <end position="206"/>
    </location>
</feature>
<dbReference type="RefSeq" id="WP_190960047.1">
    <property type="nucleotide sequence ID" value="NZ_JACJTU010000093.1"/>
</dbReference>
<name>A0ABR8KLS3_9NOSO</name>
<evidence type="ECO:0000313" key="3">
    <source>
        <dbReference type="EMBL" id="MBD2739554.1"/>
    </source>
</evidence>
<dbReference type="EMBL" id="JACJTU010000093">
    <property type="protein sequence ID" value="MBD2739554.1"/>
    <property type="molecule type" value="Genomic_DNA"/>
</dbReference>
<keyword evidence="4" id="KW-1185">Reference proteome</keyword>
<dbReference type="Gene3D" id="3.40.1440.10">
    <property type="entry name" value="GIY-YIG endonuclease"/>
    <property type="match status" value="1"/>
</dbReference>
<dbReference type="CDD" id="cd00719">
    <property type="entry name" value="GIY-YIG_SF"/>
    <property type="match status" value="1"/>
</dbReference>
<dbReference type="InterPro" id="IPR000305">
    <property type="entry name" value="GIY-YIG_endonuc"/>
</dbReference>
<reference evidence="3 4" key="1">
    <citation type="journal article" date="2020" name="ISME J.">
        <title>Comparative genomics reveals insights into cyanobacterial evolution and habitat adaptation.</title>
        <authorList>
            <person name="Chen M.Y."/>
            <person name="Teng W.K."/>
            <person name="Zhao L."/>
            <person name="Hu C.X."/>
            <person name="Zhou Y.K."/>
            <person name="Han B.P."/>
            <person name="Song L.R."/>
            <person name="Shu W.S."/>
        </authorList>
    </citation>
    <scope>NUCLEOTIDE SEQUENCE [LARGE SCALE GENOMIC DNA]</scope>
    <source>
        <strain evidence="3 4">FACHB-159</strain>
    </source>
</reference>
<proteinExistence type="predicted"/>